<proteinExistence type="inferred from homology"/>
<keyword evidence="8 12" id="KW-0472">Membrane</keyword>
<keyword evidence="3" id="KW-0997">Cell inner membrane</keyword>
<dbReference type="InterPro" id="IPR003691">
    <property type="entry name" value="FluC"/>
</dbReference>
<evidence type="ECO:0000256" key="11">
    <source>
        <dbReference type="ARBA" id="ARBA00035585"/>
    </source>
</evidence>
<keyword evidence="14" id="KW-1185">Reference proteome</keyword>
<comment type="similarity">
    <text evidence="10 12">Belongs to the fluoride channel Fluc/FEX (TC 1.A.43) family.</text>
</comment>
<evidence type="ECO:0000313" key="13">
    <source>
        <dbReference type="EMBL" id="NMH61063.1"/>
    </source>
</evidence>
<keyword evidence="9 12" id="KW-0407">Ion channel</keyword>
<evidence type="ECO:0000256" key="4">
    <source>
        <dbReference type="ARBA" id="ARBA00022692"/>
    </source>
</evidence>
<evidence type="ECO:0000256" key="6">
    <source>
        <dbReference type="ARBA" id="ARBA00023053"/>
    </source>
</evidence>
<evidence type="ECO:0000256" key="10">
    <source>
        <dbReference type="ARBA" id="ARBA00035120"/>
    </source>
</evidence>
<keyword evidence="4 12" id="KW-0812">Transmembrane</keyword>
<accession>A0ABX1R767</accession>
<dbReference type="Proteomes" id="UP000709336">
    <property type="component" value="Unassembled WGS sequence"/>
</dbReference>
<evidence type="ECO:0000256" key="12">
    <source>
        <dbReference type="HAMAP-Rule" id="MF_00454"/>
    </source>
</evidence>
<dbReference type="Pfam" id="PF02537">
    <property type="entry name" value="CRCB"/>
    <property type="match status" value="1"/>
</dbReference>
<evidence type="ECO:0000256" key="9">
    <source>
        <dbReference type="ARBA" id="ARBA00023303"/>
    </source>
</evidence>
<comment type="function">
    <text evidence="12">Fluoride-specific ion channel. Important for reducing fluoride concentration in the cell, thus reducing its toxicity.</text>
</comment>
<sequence length="140" mass="14866">MSSTAAAPISGVSVNSTLILYVYIAFGGAAGACLRYFVTNTVDSCFGKQFPFGTLTVNVVGSFLLAIVYGLIEHGSWAEFPHRAFVGVGLLGAFTTFSTFSLETLTLLENGLWEKAMINILLNVFACLLAGWTAILLVKG</sequence>
<evidence type="ECO:0000256" key="3">
    <source>
        <dbReference type="ARBA" id="ARBA00022519"/>
    </source>
</evidence>
<keyword evidence="6 12" id="KW-0915">Sodium</keyword>
<feature type="transmembrane region" description="Helical" evidence="12">
    <location>
        <begin position="120"/>
        <end position="138"/>
    </location>
</feature>
<keyword evidence="12" id="KW-0813">Transport</keyword>
<comment type="caution">
    <text evidence="13">The sequence shown here is derived from an EMBL/GenBank/DDBJ whole genome shotgun (WGS) entry which is preliminary data.</text>
</comment>
<comment type="subcellular location">
    <subcellularLocation>
        <location evidence="1 12">Cell membrane</location>
        <topology evidence="1 12">Multi-pass membrane protein</topology>
    </subcellularLocation>
</comment>
<comment type="catalytic activity">
    <reaction evidence="11">
        <text>fluoride(in) = fluoride(out)</text>
        <dbReference type="Rhea" id="RHEA:76159"/>
        <dbReference type="ChEBI" id="CHEBI:17051"/>
    </reaction>
    <physiologicalReaction direction="left-to-right" evidence="11">
        <dbReference type="Rhea" id="RHEA:76160"/>
    </physiologicalReaction>
</comment>
<evidence type="ECO:0000256" key="1">
    <source>
        <dbReference type="ARBA" id="ARBA00004651"/>
    </source>
</evidence>
<comment type="activity regulation">
    <text evidence="12">Na(+) is not transported, but it plays an essential structural role and its presence is essential for fluoride channel function.</text>
</comment>
<organism evidence="13 14">
    <name type="scientific">Alteromonas ponticola</name>
    <dbReference type="NCBI Taxonomy" id="2720613"/>
    <lineage>
        <taxon>Bacteria</taxon>
        <taxon>Pseudomonadati</taxon>
        <taxon>Pseudomonadota</taxon>
        <taxon>Gammaproteobacteria</taxon>
        <taxon>Alteromonadales</taxon>
        <taxon>Alteromonadaceae</taxon>
        <taxon>Alteromonas/Salinimonas group</taxon>
        <taxon>Alteromonas</taxon>
    </lineage>
</organism>
<dbReference type="PANTHER" id="PTHR28259:SF1">
    <property type="entry name" value="FLUORIDE EXPORT PROTEIN 1-RELATED"/>
    <property type="match status" value="1"/>
</dbReference>
<evidence type="ECO:0000256" key="8">
    <source>
        <dbReference type="ARBA" id="ARBA00023136"/>
    </source>
</evidence>
<feature type="transmembrane region" description="Helical" evidence="12">
    <location>
        <begin position="50"/>
        <end position="72"/>
    </location>
</feature>
<dbReference type="NCBIfam" id="TIGR00494">
    <property type="entry name" value="crcB"/>
    <property type="match status" value="1"/>
</dbReference>
<keyword evidence="2 12" id="KW-1003">Cell membrane</keyword>
<evidence type="ECO:0000313" key="14">
    <source>
        <dbReference type="Proteomes" id="UP000709336"/>
    </source>
</evidence>
<feature type="binding site" evidence="12">
    <location>
        <position position="92"/>
    </location>
    <ligand>
        <name>Na(+)</name>
        <dbReference type="ChEBI" id="CHEBI:29101"/>
        <note>structural</note>
    </ligand>
</feature>
<feature type="transmembrane region" description="Helical" evidence="12">
    <location>
        <begin position="84"/>
        <end position="108"/>
    </location>
</feature>
<dbReference type="HAMAP" id="MF_00454">
    <property type="entry name" value="FluC"/>
    <property type="match status" value="1"/>
</dbReference>
<keyword evidence="12" id="KW-0479">Metal-binding</keyword>
<gene>
    <name evidence="12 13" type="primary">crcB</name>
    <name evidence="12" type="synonym">fluC</name>
    <name evidence="13" type="ORF">HCJ96_13610</name>
</gene>
<reference evidence="13 14" key="1">
    <citation type="submission" date="2020-03" db="EMBL/GenBank/DDBJ databases">
        <title>Alteromonas ponticola sp. nov., isolated from seawater.</title>
        <authorList>
            <person name="Yoon J.-H."/>
            <person name="Kim Y.-O."/>
        </authorList>
    </citation>
    <scope>NUCLEOTIDE SEQUENCE [LARGE SCALE GENOMIC DNA]</scope>
    <source>
        <strain evidence="13 14">MYP5</strain>
    </source>
</reference>
<name>A0ABX1R767_9ALTE</name>
<feature type="transmembrane region" description="Helical" evidence="12">
    <location>
        <begin position="18"/>
        <end position="38"/>
    </location>
</feature>
<evidence type="ECO:0000256" key="2">
    <source>
        <dbReference type="ARBA" id="ARBA00022475"/>
    </source>
</evidence>
<dbReference type="PANTHER" id="PTHR28259">
    <property type="entry name" value="FLUORIDE EXPORT PROTEIN 1-RELATED"/>
    <property type="match status" value="1"/>
</dbReference>
<evidence type="ECO:0000256" key="5">
    <source>
        <dbReference type="ARBA" id="ARBA00022989"/>
    </source>
</evidence>
<protein>
    <recommendedName>
        <fullName evidence="12">Fluoride-specific ion channel FluC</fullName>
    </recommendedName>
</protein>
<feature type="binding site" evidence="12">
    <location>
        <position position="95"/>
    </location>
    <ligand>
        <name>Na(+)</name>
        <dbReference type="ChEBI" id="CHEBI:29101"/>
        <note>structural</note>
    </ligand>
</feature>
<evidence type="ECO:0000256" key="7">
    <source>
        <dbReference type="ARBA" id="ARBA00023065"/>
    </source>
</evidence>
<keyword evidence="5 12" id="KW-1133">Transmembrane helix</keyword>
<keyword evidence="7 12" id="KW-0406">Ion transport</keyword>
<dbReference type="EMBL" id="JAATNW010000007">
    <property type="protein sequence ID" value="NMH61063.1"/>
    <property type="molecule type" value="Genomic_DNA"/>
</dbReference>